<dbReference type="InterPro" id="IPR050783">
    <property type="entry name" value="Oxylipin_biosynth_metab"/>
</dbReference>
<name>A0A286UTM7_9AGAM</name>
<dbReference type="STRING" id="2282107.A0A286UTM7"/>
<dbReference type="PROSITE" id="PS50292">
    <property type="entry name" value="PEROXIDASE_3"/>
    <property type="match status" value="1"/>
</dbReference>
<evidence type="ECO:0000313" key="5">
    <source>
        <dbReference type="EMBL" id="PAV22931.1"/>
    </source>
</evidence>
<evidence type="ECO:0000256" key="3">
    <source>
        <dbReference type="ARBA" id="ARBA00023002"/>
    </source>
</evidence>
<gene>
    <name evidence="5" type="ORF">PNOK_0288800</name>
</gene>
<dbReference type="InterPro" id="IPR037120">
    <property type="entry name" value="Haem_peroxidase_sf_animal"/>
</dbReference>
<dbReference type="PANTHER" id="PTHR11903:SF37">
    <property type="entry name" value="PSI-PRODUCING OXYGENASE A"/>
    <property type="match status" value="1"/>
</dbReference>
<dbReference type="GO" id="GO:0046872">
    <property type="term" value="F:metal ion binding"/>
    <property type="evidence" value="ECO:0007669"/>
    <property type="project" value="UniProtKB-KW"/>
</dbReference>
<dbReference type="GO" id="GO:0006631">
    <property type="term" value="P:fatty acid metabolic process"/>
    <property type="evidence" value="ECO:0007669"/>
    <property type="project" value="UniProtKB-ARBA"/>
</dbReference>
<dbReference type="GO" id="GO:0004601">
    <property type="term" value="F:peroxidase activity"/>
    <property type="evidence" value="ECO:0007669"/>
    <property type="project" value="UniProtKB-KW"/>
</dbReference>
<dbReference type="AlphaFoldDB" id="A0A286UTM7"/>
<sequence>MGVKLPIDLTQTILVSDAELAYLSSRPLPTAPDGHYDLEALSAGEKNASTDSHSRLYSLISGVQGAISRGPVVDPTAANGILDFLANKDAIDDRKGFFTTALSTITKLPPGKLQDTLNNEAIAVLYNTLTHPPPTYIGPSYRFRSADGSGNNPIIPWLGKAGLPYARSVQSKHPLPANVLPDPGLVFDTILKARDFKAHPGQNSSLTFAFASLVTHSLFRTDAVDPSINNTTSYLDLSPLYGYSQQTQDEIRYKDLGRGLLYPDTFSEERLFFVPPLQVLSWLFSAVTITTSQTCF</sequence>
<dbReference type="SUPFAM" id="SSF48113">
    <property type="entry name" value="Heme-dependent peroxidases"/>
    <property type="match status" value="1"/>
</dbReference>
<keyword evidence="1" id="KW-0479">Metal-binding</keyword>
<keyword evidence="6" id="KW-1185">Reference proteome</keyword>
<accession>A0A286UTM7</accession>
<keyword evidence="4" id="KW-0408">Iron</keyword>
<evidence type="ECO:0000313" key="6">
    <source>
        <dbReference type="Proteomes" id="UP000217199"/>
    </source>
</evidence>
<keyword evidence="2" id="KW-0223">Dioxygenase</keyword>
<keyword evidence="5" id="KW-0575">Peroxidase</keyword>
<dbReference type="InParanoid" id="A0A286UTM7"/>
<evidence type="ECO:0000256" key="2">
    <source>
        <dbReference type="ARBA" id="ARBA00022964"/>
    </source>
</evidence>
<dbReference type="GO" id="GO:0020037">
    <property type="term" value="F:heme binding"/>
    <property type="evidence" value="ECO:0007669"/>
    <property type="project" value="InterPro"/>
</dbReference>
<protein>
    <submittedName>
        <fullName evidence="5">Heme peroxidase</fullName>
    </submittedName>
</protein>
<dbReference type="GO" id="GO:0051213">
    <property type="term" value="F:dioxygenase activity"/>
    <property type="evidence" value="ECO:0007669"/>
    <property type="project" value="UniProtKB-KW"/>
</dbReference>
<keyword evidence="3" id="KW-0560">Oxidoreductase</keyword>
<organism evidence="5 6">
    <name type="scientific">Pyrrhoderma noxium</name>
    <dbReference type="NCBI Taxonomy" id="2282107"/>
    <lineage>
        <taxon>Eukaryota</taxon>
        <taxon>Fungi</taxon>
        <taxon>Dikarya</taxon>
        <taxon>Basidiomycota</taxon>
        <taxon>Agaricomycotina</taxon>
        <taxon>Agaricomycetes</taxon>
        <taxon>Hymenochaetales</taxon>
        <taxon>Hymenochaetaceae</taxon>
        <taxon>Pyrrhoderma</taxon>
    </lineage>
</organism>
<proteinExistence type="predicted"/>
<dbReference type="OrthoDB" id="823504at2759"/>
<evidence type="ECO:0000256" key="4">
    <source>
        <dbReference type="ARBA" id="ARBA00023004"/>
    </source>
</evidence>
<dbReference type="InterPro" id="IPR019791">
    <property type="entry name" value="Haem_peroxidase_animal"/>
</dbReference>
<evidence type="ECO:0000256" key="1">
    <source>
        <dbReference type="ARBA" id="ARBA00022723"/>
    </source>
</evidence>
<reference evidence="5 6" key="1">
    <citation type="journal article" date="2017" name="Mol. Ecol.">
        <title>Comparative and population genomic landscape of Phellinus noxius: A hypervariable fungus causing root rot in trees.</title>
        <authorList>
            <person name="Chung C.L."/>
            <person name="Lee T.J."/>
            <person name="Akiba M."/>
            <person name="Lee H.H."/>
            <person name="Kuo T.H."/>
            <person name="Liu D."/>
            <person name="Ke H.M."/>
            <person name="Yokoi T."/>
            <person name="Roa M.B."/>
            <person name="Lu M.J."/>
            <person name="Chang Y.Y."/>
            <person name="Ann P.J."/>
            <person name="Tsai J.N."/>
            <person name="Chen C.Y."/>
            <person name="Tzean S.S."/>
            <person name="Ota Y."/>
            <person name="Hattori T."/>
            <person name="Sahashi N."/>
            <person name="Liou R.F."/>
            <person name="Kikuchi T."/>
            <person name="Tsai I.J."/>
        </authorList>
    </citation>
    <scope>NUCLEOTIDE SEQUENCE [LARGE SCALE GENOMIC DNA]</scope>
    <source>
        <strain evidence="5 6">FFPRI411160</strain>
    </source>
</reference>
<dbReference type="Gene3D" id="1.10.640.10">
    <property type="entry name" value="Haem peroxidase domain superfamily, animal type"/>
    <property type="match status" value="1"/>
</dbReference>
<dbReference type="Proteomes" id="UP000217199">
    <property type="component" value="Unassembled WGS sequence"/>
</dbReference>
<dbReference type="EMBL" id="NBII01000002">
    <property type="protein sequence ID" value="PAV22931.1"/>
    <property type="molecule type" value="Genomic_DNA"/>
</dbReference>
<comment type="caution">
    <text evidence="5">The sequence shown here is derived from an EMBL/GenBank/DDBJ whole genome shotgun (WGS) entry which is preliminary data.</text>
</comment>
<dbReference type="PANTHER" id="PTHR11903">
    <property type="entry name" value="PROSTAGLANDIN G/H SYNTHASE"/>
    <property type="match status" value="1"/>
</dbReference>
<dbReference type="GO" id="GO:0006979">
    <property type="term" value="P:response to oxidative stress"/>
    <property type="evidence" value="ECO:0007669"/>
    <property type="project" value="InterPro"/>
</dbReference>
<dbReference type="InterPro" id="IPR010255">
    <property type="entry name" value="Haem_peroxidase_sf"/>
</dbReference>